<accession>A0A8H7P6Y2</accession>
<feature type="region of interest" description="Disordered" evidence="1">
    <location>
        <begin position="218"/>
        <end position="251"/>
    </location>
</feature>
<proteinExistence type="predicted"/>
<feature type="region of interest" description="Disordered" evidence="1">
    <location>
        <begin position="29"/>
        <end position="72"/>
    </location>
</feature>
<reference evidence="2" key="1">
    <citation type="submission" date="2020-11" db="EMBL/GenBank/DDBJ databases">
        <authorList>
            <person name="Koelle M."/>
            <person name="Horta M.A.C."/>
            <person name="Nowrousian M."/>
            <person name="Ohm R.A."/>
            <person name="Benz P."/>
            <person name="Pilgard A."/>
        </authorList>
    </citation>
    <scope>NUCLEOTIDE SEQUENCE</scope>
    <source>
        <strain evidence="2">FPRL280</strain>
    </source>
</reference>
<evidence type="ECO:0000256" key="1">
    <source>
        <dbReference type="SAM" id="MobiDB-lite"/>
    </source>
</evidence>
<dbReference type="AlphaFoldDB" id="A0A8H7P6Y2"/>
<gene>
    <name evidence="2" type="ORF">IEO21_02916</name>
</gene>
<evidence type="ECO:0000313" key="2">
    <source>
        <dbReference type="EMBL" id="KAF9818288.1"/>
    </source>
</evidence>
<sequence length="475" mass="50762">MYLWRRSHKEDGGEIDDFNARAFKAQSVILPDEGMPSRSASTYRGGHGGYRSPSPPMMEQNMANVPPSFVGAPHMHQDYDPQAAYYNNGYNNGYDSGYNTSYNNGYPAPPSFAPGQYIATNQGQVAPPSPVNPFVAPFGQVPVNVPMDGSPYDYAHRAQSPPRTPPAALIPGSPHVTRQPSMGAAQSLARQPSAAGALGQSGLYNQPSDIAAQLLSRRPSAGVAQYPGQQSPRTPAPEAAVGPDPHYVDLNRSSVTPFQAAQYTEISRRLNIAPPSPMSSPHEMNYPATSPGLGPVMEDSDSGSLSRQASLRDKDLPSEPPAYYDQEDGSPFSDSEEVQEVTLHSHSAMYDAASKHDSFGPLPLPRFEQHARVPSTPPILPEIHIQQRAFSPVSADYPIAPSSARPSPLSSSFGLPSPPPQAHVASTPTSAYPLSISAVANKATHAPAGLYAESAVRRPDTVYTLYDDDDAYGGI</sequence>
<name>A0A8H7P6Y2_9APHY</name>
<feature type="compositionally biased region" description="Low complexity" evidence="1">
    <location>
        <begin position="399"/>
        <end position="415"/>
    </location>
</feature>
<comment type="caution">
    <text evidence="2">The sequence shown here is derived from an EMBL/GenBank/DDBJ whole genome shotgun (WGS) entry which is preliminary data.</text>
</comment>
<feature type="region of interest" description="Disordered" evidence="1">
    <location>
        <begin position="271"/>
        <end position="339"/>
    </location>
</feature>
<feature type="region of interest" description="Disordered" evidence="1">
    <location>
        <begin position="399"/>
        <end position="427"/>
    </location>
</feature>
<feature type="region of interest" description="Disordered" evidence="1">
    <location>
        <begin position="153"/>
        <end position="201"/>
    </location>
</feature>
<dbReference type="Proteomes" id="UP000639403">
    <property type="component" value="Unassembled WGS sequence"/>
</dbReference>
<dbReference type="EMBL" id="JADOXO010000032">
    <property type="protein sequence ID" value="KAF9818288.1"/>
    <property type="molecule type" value="Genomic_DNA"/>
</dbReference>
<evidence type="ECO:0000313" key="3">
    <source>
        <dbReference type="Proteomes" id="UP000639403"/>
    </source>
</evidence>
<organism evidence="2 3">
    <name type="scientific">Rhodonia placenta</name>
    <dbReference type="NCBI Taxonomy" id="104341"/>
    <lineage>
        <taxon>Eukaryota</taxon>
        <taxon>Fungi</taxon>
        <taxon>Dikarya</taxon>
        <taxon>Basidiomycota</taxon>
        <taxon>Agaricomycotina</taxon>
        <taxon>Agaricomycetes</taxon>
        <taxon>Polyporales</taxon>
        <taxon>Adustoporiaceae</taxon>
        <taxon>Rhodonia</taxon>
    </lineage>
</organism>
<reference evidence="2" key="2">
    <citation type="journal article" name="Front. Microbiol.">
        <title>Degradative Capacity of Two Strains of Rhodonia placenta: From Phenotype to Genotype.</title>
        <authorList>
            <person name="Kolle M."/>
            <person name="Horta M.A.C."/>
            <person name="Nowrousian M."/>
            <person name="Ohm R.A."/>
            <person name="Benz J.P."/>
            <person name="Pilgard A."/>
        </authorList>
    </citation>
    <scope>NUCLEOTIDE SEQUENCE</scope>
    <source>
        <strain evidence="2">FPRL280</strain>
    </source>
</reference>
<protein>
    <submittedName>
        <fullName evidence="2">Uncharacterized protein</fullName>
    </submittedName>
</protein>